<dbReference type="Pfam" id="PF01638">
    <property type="entry name" value="HxlR"/>
    <property type="match status" value="1"/>
</dbReference>
<comment type="caution">
    <text evidence="2">The sequence shown here is derived from an EMBL/GenBank/DDBJ whole genome shotgun (WGS) entry which is preliminary data.</text>
</comment>
<dbReference type="SUPFAM" id="SSF46785">
    <property type="entry name" value="Winged helix' DNA-binding domain"/>
    <property type="match status" value="1"/>
</dbReference>
<dbReference type="PATRIC" id="fig|1423782.4.peg.742"/>
<proteinExistence type="predicted"/>
<sequence>MDFGNGSGKMTEGKTESGLAYTLNIMANQWQPTMIYWLGFRPLKKKELLMLLPKLSNDQLSAELHTLQNLRIVNPVKNDEDQYSLTDDGDQLRQLIVSSSLWGLQQQDDNEDLISANVVEPENTASLRDLVKYNDTVEKYLG</sequence>
<dbReference type="AlphaFoldDB" id="A0A0R1XPX3"/>
<gene>
    <name evidence="2" type="ORF">FD32_GL000717</name>
</gene>
<dbReference type="STRING" id="1423782.FD32_GL000717"/>
<dbReference type="PROSITE" id="PS51118">
    <property type="entry name" value="HTH_HXLR"/>
    <property type="match status" value="1"/>
</dbReference>
<dbReference type="InterPro" id="IPR036388">
    <property type="entry name" value="WH-like_DNA-bd_sf"/>
</dbReference>
<keyword evidence="3" id="KW-1185">Reference proteome</keyword>
<protein>
    <submittedName>
        <fullName evidence="2">Transcriptional regulator, hxlr family</fullName>
    </submittedName>
</protein>
<name>A0A0R1XPX3_9LACO</name>
<evidence type="ECO:0000259" key="1">
    <source>
        <dbReference type="PROSITE" id="PS51118"/>
    </source>
</evidence>
<feature type="domain" description="HTH hxlR-type" evidence="1">
    <location>
        <begin position="17"/>
        <end position="111"/>
    </location>
</feature>
<dbReference type="InterPro" id="IPR002577">
    <property type="entry name" value="HTH_HxlR"/>
</dbReference>
<dbReference type="InterPro" id="IPR036390">
    <property type="entry name" value="WH_DNA-bd_sf"/>
</dbReference>
<accession>A0A0R1XPX3</accession>
<evidence type="ECO:0000313" key="2">
    <source>
        <dbReference type="EMBL" id="KRM29995.1"/>
    </source>
</evidence>
<dbReference type="EMBL" id="AZGM01000016">
    <property type="protein sequence ID" value="KRM29995.1"/>
    <property type="molecule type" value="Genomic_DNA"/>
</dbReference>
<dbReference type="RefSeq" id="WP_235803731.1">
    <property type="nucleotide sequence ID" value="NZ_AZGM01000016.1"/>
</dbReference>
<evidence type="ECO:0000313" key="3">
    <source>
        <dbReference type="Proteomes" id="UP000051412"/>
    </source>
</evidence>
<organism evidence="2 3">
    <name type="scientific">Limosilactobacillus panis DSM 6035</name>
    <dbReference type="NCBI Taxonomy" id="1423782"/>
    <lineage>
        <taxon>Bacteria</taxon>
        <taxon>Bacillati</taxon>
        <taxon>Bacillota</taxon>
        <taxon>Bacilli</taxon>
        <taxon>Lactobacillales</taxon>
        <taxon>Lactobacillaceae</taxon>
        <taxon>Limosilactobacillus</taxon>
    </lineage>
</organism>
<dbReference type="Gene3D" id="1.10.10.10">
    <property type="entry name" value="Winged helix-like DNA-binding domain superfamily/Winged helix DNA-binding domain"/>
    <property type="match status" value="1"/>
</dbReference>
<dbReference type="Proteomes" id="UP000051412">
    <property type="component" value="Unassembled WGS sequence"/>
</dbReference>
<reference evidence="2 3" key="1">
    <citation type="journal article" date="2015" name="Genome Announc.">
        <title>Expanding the biotechnology potential of lactobacilli through comparative genomics of 213 strains and associated genera.</title>
        <authorList>
            <person name="Sun Z."/>
            <person name="Harris H.M."/>
            <person name="McCann A."/>
            <person name="Guo C."/>
            <person name="Argimon S."/>
            <person name="Zhang W."/>
            <person name="Yang X."/>
            <person name="Jeffery I.B."/>
            <person name="Cooney J.C."/>
            <person name="Kagawa T.F."/>
            <person name="Liu W."/>
            <person name="Song Y."/>
            <person name="Salvetti E."/>
            <person name="Wrobel A."/>
            <person name="Rasinkangas P."/>
            <person name="Parkhill J."/>
            <person name="Rea M.C."/>
            <person name="O'Sullivan O."/>
            <person name="Ritari J."/>
            <person name="Douillard F.P."/>
            <person name="Paul Ross R."/>
            <person name="Yang R."/>
            <person name="Briner A.E."/>
            <person name="Felis G.E."/>
            <person name="de Vos W.M."/>
            <person name="Barrangou R."/>
            <person name="Klaenhammer T.R."/>
            <person name="Caufield P.W."/>
            <person name="Cui Y."/>
            <person name="Zhang H."/>
            <person name="O'Toole P.W."/>
        </authorList>
    </citation>
    <scope>NUCLEOTIDE SEQUENCE [LARGE SCALE GENOMIC DNA]</scope>
    <source>
        <strain evidence="2 3">DSM 6035</strain>
    </source>
</reference>